<keyword evidence="7" id="KW-0479">Metal-binding</keyword>
<comment type="subcellular location">
    <subcellularLocation>
        <location evidence="1">Cell membrane</location>
        <topology evidence="1">Multi-pass membrane protein</topology>
    </subcellularLocation>
</comment>
<evidence type="ECO:0000256" key="4">
    <source>
        <dbReference type="ARBA" id="ARBA00022692"/>
    </source>
</evidence>
<reference evidence="9" key="1">
    <citation type="submission" date="2023-01" db="EMBL/GenBank/DDBJ databases">
        <title>The genome sequence of Kordiimonadaceae bacterium 6D33.</title>
        <authorList>
            <person name="Liu Y."/>
        </authorList>
    </citation>
    <scope>NUCLEOTIDE SEQUENCE</scope>
    <source>
        <strain evidence="9">6D33</strain>
    </source>
</reference>
<dbReference type="GO" id="GO:0016780">
    <property type="term" value="F:phosphotransferase activity, for other substituted phosphate groups"/>
    <property type="evidence" value="ECO:0007669"/>
    <property type="project" value="InterPro"/>
</dbReference>
<feature type="transmembrane region" description="Helical" evidence="8">
    <location>
        <begin position="183"/>
        <end position="200"/>
    </location>
</feature>
<evidence type="ECO:0000256" key="2">
    <source>
        <dbReference type="ARBA" id="ARBA00022475"/>
    </source>
</evidence>
<feature type="binding site" evidence="7">
    <location>
        <position position="154"/>
    </location>
    <ligand>
        <name>Mg(2+)</name>
        <dbReference type="ChEBI" id="CHEBI:18420"/>
    </ligand>
</feature>
<feature type="transmembrane region" description="Helical" evidence="8">
    <location>
        <begin position="6"/>
        <end position="24"/>
    </location>
</feature>
<proteinExistence type="predicted"/>
<feature type="transmembrane region" description="Helical" evidence="8">
    <location>
        <begin position="45"/>
        <end position="67"/>
    </location>
</feature>
<keyword evidence="6 8" id="KW-0472">Membrane</keyword>
<feature type="transmembrane region" description="Helical" evidence="8">
    <location>
        <begin position="279"/>
        <end position="302"/>
    </location>
</feature>
<dbReference type="GO" id="GO:0046872">
    <property type="term" value="F:metal ion binding"/>
    <property type="evidence" value="ECO:0007669"/>
    <property type="project" value="UniProtKB-KW"/>
</dbReference>
<dbReference type="KEGG" id="gso:PH603_12655"/>
<comment type="cofactor">
    <cofactor evidence="7">
        <name>Mg(2+)</name>
        <dbReference type="ChEBI" id="CHEBI:18420"/>
    </cofactor>
</comment>
<keyword evidence="7" id="KW-0460">Magnesium</keyword>
<evidence type="ECO:0000256" key="7">
    <source>
        <dbReference type="PIRSR" id="PIRSR600715-1"/>
    </source>
</evidence>
<dbReference type="GO" id="GO:0071555">
    <property type="term" value="P:cell wall organization"/>
    <property type="evidence" value="ECO:0007669"/>
    <property type="project" value="TreeGrafter"/>
</dbReference>
<dbReference type="PANTHER" id="PTHR22926:SF3">
    <property type="entry name" value="UNDECAPRENYL-PHOSPHATE ALPHA-N-ACETYLGLUCOSAMINYL 1-PHOSPHATE TRANSFERASE"/>
    <property type="match status" value="1"/>
</dbReference>
<gene>
    <name evidence="9" type="ORF">PH603_12655</name>
</gene>
<feature type="transmembrane region" description="Helical" evidence="8">
    <location>
        <begin position="132"/>
        <end position="151"/>
    </location>
</feature>
<keyword evidence="2" id="KW-1003">Cell membrane</keyword>
<dbReference type="GO" id="GO:0009103">
    <property type="term" value="P:lipopolysaccharide biosynthetic process"/>
    <property type="evidence" value="ECO:0007669"/>
    <property type="project" value="TreeGrafter"/>
</dbReference>
<accession>A0AAE9XLY3</accession>
<dbReference type="Proteomes" id="UP001217500">
    <property type="component" value="Chromosome"/>
</dbReference>
<protein>
    <submittedName>
        <fullName evidence="9">MraY family glycosyltransferase</fullName>
    </submittedName>
</protein>
<keyword evidence="10" id="KW-1185">Reference proteome</keyword>
<evidence type="ECO:0000256" key="8">
    <source>
        <dbReference type="SAM" id="Phobius"/>
    </source>
</evidence>
<keyword evidence="3" id="KW-0808">Transferase</keyword>
<dbReference type="RefSeq" id="WP_289502901.1">
    <property type="nucleotide sequence ID" value="NZ_CP116805.1"/>
</dbReference>
<dbReference type="GO" id="GO:0005886">
    <property type="term" value="C:plasma membrane"/>
    <property type="evidence" value="ECO:0007669"/>
    <property type="project" value="UniProtKB-SubCell"/>
</dbReference>
<feature type="transmembrane region" description="Helical" evidence="8">
    <location>
        <begin position="101"/>
        <end position="120"/>
    </location>
</feature>
<organism evidence="9 10">
    <name type="scientific">Gimibacter soli</name>
    <dbReference type="NCBI Taxonomy" id="3024400"/>
    <lineage>
        <taxon>Bacteria</taxon>
        <taxon>Pseudomonadati</taxon>
        <taxon>Pseudomonadota</taxon>
        <taxon>Alphaproteobacteria</taxon>
        <taxon>Kordiimonadales</taxon>
        <taxon>Temperatibacteraceae</taxon>
        <taxon>Gimibacter</taxon>
    </lineage>
</organism>
<evidence type="ECO:0000313" key="9">
    <source>
        <dbReference type="EMBL" id="WCL53389.1"/>
    </source>
</evidence>
<dbReference type="PANTHER" id="PTHR22926">
    <property type="entry name" value="PHOSPHO-N-ACETYLMURAMOYL-PENTAPEPTIDE-TRANSFERASE"/>
    <property type="match status" value="1"/>
</dbReference>
<dbReference type="EMBL" id="CP116805">
    <property type="protein sequence ID" value="WCL53389.1"/>
    <property type="molecule type" value="Genomic_DNA"/>
</dbReference>
<feature type="binding site" evidence="7">
    <location>
        <position position="210"/>
    </location>
    <ligand>
        <name>Mg(2+)</name>
        <dbReference type="ChEBI" id="CHEBI:18420"/>
    </ligand>
</feature>
<keyword evidence="4 8" id="KW-0812">Transmembrane</keyword>
<evidence type="ECO:0000256" key="6">
    <source>
        <dbReference type="ARBA" id="ARBA00023136"/>
    </source>
</evidence>
<dbReference type="InterPro" id="IPR000715">
    <property type="entry name" value="Glycosyl_transferase_4"/>
</dbReference>
<keyword evidence="5 8" id="KW-1133">Transmembrane helix</keyword>
<dbReference type="Pfam" id="PF00953">
    <property type="entry name" value="Glycos_transf_4"/>
    <property type="match status" value="1"/>
</dbReference>
<name>A0AAE9XLY3_9PROT</name>
<dbReference type="CDD" id="cd06853">
    <property type="entry name" value="GT_WecA_like"/>
    <property type="match status" value="1"/>
</dbReference>
<feature type="transmembrane region" description="Helical" evidence="8">
    <location>
        <begin position="73"/>
        <end position="89"/>
    </location>
</feature>
<evidence type="ECO:0000256" key="3">
    <source>
        <dbReference type="ARBA" id="ARBA00022679"/>
    </source>
</evidence>
<sequence length="340" mass="36969">MSLIIAYLGILTVLVIALNARFLGEALGVMDDPEQEKHKRHTISTPLIGSLLVGSIAVTIVINQMVFELSDRWGGVSTCVLLVAALGFLDDRHNLKWQLRLALIVAICGLLVWLVPEIRLTSLHWSFGETTVLSRWVGALLTVACLATLVVSFNMMDGYNGGVIGISLILVLVMALLSVSPHRQAICLFLASALGIMFFYNMKGKFFLGDGGAYALGLLVGSLALMTYNLGSATVPVYADTVGIWLMLPAVDCLRVTLGRKLRKQSPFSANRDHLHHILLDRFDAGTTLAIIMSIVGATVSLSLFTASYSFILFVACFCLYFFILPIIDSTFPAKAENPL</sequence>
<evidence type="ECO:0000313" key="10">
    <source>
        <dbReference type="Proteomes" id="UP001217500"/>
    </source>
</evidence>
<dbReference type="GO" id="GO:0044038">
    <property type="term" value="P:cell wall macromolecule biosynthetic process"/>
    <property type="evidence" value="ECO:0007669"/>
    <property type="project" value="TreeGrafter"/>
</dbReference>
<evidence type="ECO:0000256" key="5">
    <source>
        <dbReference type="ARBA" id="ARBA00022989"/>
    </source>
</evidence>
<dbReference type="AlphaFoldDB" id="A0AAE9XLY3"/>
<feature type="transmembrane region" description="Helical" evidence="8">
    <location>
        <begin position="308"/>
        <end position="328"/>
    </location>
</feature>
<feature type="transmembrane region" description="Helical" evidence="8">
    <location>
        <begin position="212"/>
        <end position="231"/>
    </location>
</feature>
<evidence type="ECO:0000256" key="1">
    <source>
        <dbReference type="ARBA" id="ARBA00004651"/>
    </source>
</evidence>
<feature type="transmembrane region" description="Helical" evidence="8">
    <location>
        <begin position="158"/>
        <end position="177"/>
    </location>
</feature>